<protein>
    <submittedName>
        <fullName evidence="1">Uncharacterized protein</fullName>
    </submittedName>
</protein>
<gene>
    <name evidence="1" type="ORF">HRbin17_00572</name>
</gene>
<organism evidence="1 2">
    <name type="scientific">Candidatus Fervidibacter japonicus</name>
    <dbReference type="NCBI Taxonomy" id="2035412"/>
    <lineage>
        <taxon>Bacteria</taxon>
        <taxon>Candidatus Fervidibacterota</taxon>
        <taxon>Candidatus Fervidibacter</taxon>
    </lineage>
</organism>
<proteinExistence type="predicted"/>
<name>A0A2H5XAE2_9BACT</name>
<accession>A0A2H5XAE2</accession>
<comment type="caution">
    <text evidence="1">The sequence shown here is derived from an EMBL/GenBank/DDBJ whole genome shotgun (WGS) entry which is preliminary data.</text>
</comment>
<dbReference type="EMBL" id="BEHT01000005">
    <property type="protein sequence ID" value="GBC98077.1"/>
    <property type="molecule type" value="Genomic_DNA"/>
</dbReference>
<dbReference type="AlphaFoldDB" id="A0A2H5XAE2"/>
<sequence length="67" mass="7685">MEPKVVRISVTVDDDAFLPMTYLKAAVVGVFDGYWTVWVFRMSDGAHGMGAIVRWCIDLCRLVRTYR</sequence>
<dbReference type="Proteomes" id="UP000236173">
    <property type="component" value="Unassembled WGS sequence"/>
</dbReference>
<evidence type="ECO:0000313" key="1">
    <source>
        <dbReference type="EMBL" id="GBC98077.1"/>
    </source>
</evidence>
<evidence type="ECO:0000313" key="2">
    <source>
        <dbReference type="Proteomes" id="UP000236173"/>
    </source>
</evidence>
<reference evidence="2" key="1">
    <citation type="submission" date="2017-09" db="EMBL/GenBank/DDBJ databases">
        <title>Metaegenomics of thermophilic ammonia-oxidizing enrichment culture.</title>
        <authorList>
            <person name="Kato S."/>
            <person name="Suzuki K."/>
        </authorList>
    </citation>
    <scope>NUCLEOTIDE SEQUENCE [LARGE SCALE GENOMIC DNA]</scope>
</reference>